<feature type="compositionally biased region" description="Polar residues" evidence="1">
    <location>
        <begin position="182"/>
        <end position="196"/>
    </location>
</feature>
<feature type="compositionally biased region" description="Basic residues" evidence="1">
    <location>
        <begin position="484"/>
        <end position="495"/>
    </location>
</feature>
<feature type="region of interest" description="Disordered" evidence="1">
    <location>
        <begin position="474"/>
        <end position="666"/>
    </location>
</feature>
<evidence type="ECO:0000313" key="2">
    <source>
        <dbReference type="EMBL" id="TGJ79624.1"/>
    </source>
</evidence>
<accession>A0A4Z0Y763</accession>
<reference evidence="2 3" key="1">
    <citation type="submission" date="2019-03" db="EMBL/GenBank/DDBJ databases">
        <title>Draft genome sequence of Xylaria hypoxylon DSM 108379, a ubiquitous saprotrophic-parasitic fungi on hardwood.</title>
        <authorList>
            <person name="Buettner E."/>
            <person name="Leonhardt S."/>
            <person name="Gebauer A.M."/>
            <person name="Liers C."/>
            <person name="Hofrichter M."/>
            <person name="Kellner H."/>
        </authorList>
    </citation>
    <scope>NUCLEOTIDE SEQUENCE [LARGE SCALE GENOMIC DNA]</scope>
    <source>
        <strain evidence="2 3">DSM 108379</strain>
    </source>
</reference>
<feature type="compositionally biased region" description="Polar residues" evidence="1">
    <location>
        <begin position="204"/>
        <end position="218"/>
    </location>
</feature>
<organism evidence="2 3">
    <name type="scientific">Xylaria hypoxylon</name>
    <dbReference type="NCBI Taxonomy" id="37992"/>
    <lineage>
        <taxon>Eukaryota</taxon>
        <taxon>Fungi</taxon>
        <taxon>Dikarya</taxon>
        <taxon>Ascomycota</taxon>
        <taxon>Pezizomycotina</taxon>
        <taxon>Sordariomycetes</taxon>
        <taxon>Xylariomycetidae</taxon>
        <taxon>Xylariales</taxon>
        <taxon>Xylariaceae</taxon>
        <taxon>Xylaria</taxon>
    </lineage>
</organism>
<feature type="compositionally biased region" description="Basic residues" evidence="1">
    <location>
        <begin position="245"/>
        <end position="254"/>
    </location>
</feature>
<feature type="compositionally biased region" description="Basic and acidic residues" evidence="1">
    <location>
        <begin position="121"/>
        <end position="138"/>
    </location>
</feature>
<dbReference type="OrthoDB" id="4779303at2759"/>
<gene>
    <name evidence="2" type="ORF">E0Z10_g9154</name>
</gene>
<proteinExistence type="predicted"/>
<feature type="compositionally biased region" description="Basic and acidic residues" evidence="1">
    <location>
        <begin position="577"/>
        <end position="590"/>
    </location>
</feature>
<keyword evidence="3" id="KW-1185">Reference proteome</keyword>
<dbReference type="EMBL" id="SKBN01000274">
    <property type="protein sequence ID" value="TGJ79624.1"/>
    <property type="molecule type" value="Genomic_DNA"/>
</dbReference>
<protein>
    <submittedName>
        <fullName evidence="2">Uncharacterized protein</fullName>
    </submittedName>
</protein>
<feature type="compositionally biased region" description="Basic and acidic residues" evidence="1">
    <location>
        <begin position="65"/>
        <end position="79"/>
    </location>
</feature>
<feature type="region of interest" description="Disordered" evidence="1">
    <location>
        <begin position="64"/>
        <end position="83"/>
    </location>
</feature>
<evidence type="ECO:0000256" key="1">
    <source>
        <dbReference type="SAM" id="MobiDB-lite"/>
    </source>
</evidence>
<evidence type="ECO:0000313" key="3">
    <source>
        <dbReference type="Proteomes" id="UP000297716"/>
    </source>
</evidence>
<dbReference type="Proteomes" id="UP000297716">
    <property type="component" value="Unassembled WGS sequence"/>
</dbReference>
<sequence>MPQDRIPLMGSGVGAAKSAGKINSTSNGGVLSRVLGSFRRHSHSGGATADNKEDTDWATTYKITHRPDRPRRDKREGLKQRNSAYVLGQLHRIWRHSERMAEAKKRERAARESAFAAKFRHSQDQRNREDGGVEHDQSSSHPIPANEADKTKAHHGQSAFPPSPPLDSSDTMTIRVGLKLQSPYNKEGQGTFQMNSGGRPETGGYSNADGTSALSPTRLSAPRSFAPLTVPLRSAPPSISSGQKRVVRRRHTRTLSHSSMQRTAPVNTMQKPNARAKALRDTMTLYINTDQDSTPSLVLNSSPVSEQASPLTPIDDVHEDEYADRKISPTGPRTSNICPMPVCDNPLLTTADRKQNLCAECRSELQPRQSIFITDVLNPSSGPYPSTDAYASSCTSLISSTQDDSTAEVAEAKAENMPEMTCYINGEGKTRTSYRRSGNQSAGRVRTTDISPSSPNIIKINNSHILSRFNRDRGEFKLQPVSPSRKHSRRGRKPHLGNLPTRHQTGNQKPAGLPRGESHDENGSNHIGFQLAGWRTPTPSPTPQPSSRRPLNSTRREPSGPLLEPKTFAPVTLATRQSKDTSAVRHRQSDSRPGAKRGSATSNGGRASYLPRAHVEKIVEPTPKSAPPGSTRHSRSRHQPNPYHREYRASEPVGAGTKTQENEKNSNLKAEKKIVGDEDIYHEIDSIIDCYLKLPDTPELANEKRKVEAVASYYSTVPLDVEMKIKGFF</sequence>
<feature type="region of interest" description="Disordered" evidence="1">
    <location>
        <begin position="104"/>
        <end position="273"/>
    </location>
</feature>
<name>A0A4Z0Y763_9PEZI</name>
<dbReference type="AlphaFoldDB" id="A0A4Z0Y763"/>
<feature type="compositionally biased region" description="Polar residues" evidence="1">
    <location>
        <begin position="259"/>
        <end position="271"/>
    </location>
</feature>
<feature type="region of interest" description="Disordered" evidence="1">
    <location>
        <begin position="1"/>
        <end position="27"/>
    </location>
</feature>
<comment type="caution">
    <text evidence="2">The sequence shown here is derived from an EMBL/GenBank/DDBJ whole genome shotgun (WGS) entry which is preliminary data.</text>
</comment>
<feature type="region of interest" description="Disordered" evidence="1">
    <location>
        <begin position="428"/>
        <end position="458"/>
    </location>
</feature>